<feature type="transmembrane region" description="Helical" evidence="1">
    <location>
        <begin position="209"/>
        <end position="231"/>
    </location>
</feature>
<dbReference type="EMBL" id="BAAAGX010000014">
    <property type="protein sequence ID" value="GAA0246271.1"/>
    <property type="molecule type" value="Genomic_DNA"/>
</dbReference>
<keyword evidence="3" id="KW-1185">Reference proteome</keyword>
<dbReference type="Proteomes" id="UP001500967">
    <property type="component" value="Unassembled WGS sequence"/>
</dbReference>
<evidence type="ECO:0000313" key="3">
    <source>
        <dbReference type="Proteomes" id="UP001500967"/>
    </source>
</evidence>
<dbReference type="PANTHER" id="PTHR34821">
    <property type="entry name" value="INNER MEMBRANE PROTEIN YDCZ"/>
    <property type="match status" value="1"/>
</dbReference>
<dbReference type="Pfam" id="PF04657">
    <property type="entry name" value="DMT_YdcZ"/>
    <property type="match status" value="2"/>
</dbReference>
<reference evidence="2 3" key="1">
    <citation type="journal article" date="2019" name="Int. J. Syst. Evol. Microbiol.">
        <title>The Global Catalogue of Microorganisms (GCM) 10K type strain sequencing project: providing services to taxonomists for standard genome sequencing and annotation.</title>
        <authorList>
            <consortium name="The Broad Institute Genomics Platform"/>
            <consortium name="The Broad Institute Genome Sequencing Center for Infectious Disease"/>
            <person name="Wu L."/>
            <person name="Ma J."/>
        </authorList>
    </citation>
    <scope>NUCLEOTIDE SEQUENCE [LARGE SCALE GENOMIC DNA]</scope>
    <source>
        <strain evidence="2 3">JCM 10425</strain>
    </source>
</reference>
<feature type="transmembrane region" description="Helical" evidence="1">
    <location>
        <begin position="119"/>
        <end position="138"/>
    </location>
</feature>
<organism evidence="2 3">
    <name type="scientific">Cryptosporangium japonicum</name>
    <dbReference type="NCBI Taxonomy" id="80872"/>
    <lineage>
        <taxon>Bacteria</taxon>
        <taxon>Bacillati</taxon>
        <taxon>Actinomycetota</taxon>
        <taxon>Actinomycetes</taxon>
        <taxon>Cryptosporangiales</taxon>
        <taxon>Cryptosporangiaceae</taxon>
        <taxon>Cryptosporangium</taxon>
    </lineage>
</organism>
<name>A0ABN0UCY9_9ACTN</name>
<feature type="transmembrane region" description="Helical" evidence="1">
    <location>
        <begin position="89"/>
        <end position="112"/>
    </location>
</feature>
<protein>
    <submittedName>
        <fullName evidence="2">DMT family transporter</fullName>
    </submittedName>
</protein>
<feature type="transmembrane region" description="Helical" evidence="1">
    <location>
        <begin position="29"/>
        <end position="51"/>
    </location>
</feature>
<evidence type="ECO:0000313" key="2">
    <source>
        <dbReference type="EMBL" id="GAA0246271.1"/>
    </source>
</evidence>
<comment type="caution">
    <text evidence="2">The sequence shown here is derived from an EMBL/GenBank/DDBJ whole genome shotgun (WGS) entry which is preliminary data.</text>
</comment>
<keyword evidence="1" id="KW-0472">Membrane</keyword>
<gene>
    <name evidence="2" type="ORF">GCM10009539_34540</name>
</gene>
<proteinExistence type="predicted"/>
<evidence type="ECO:0000256" key="1">
    <source>
        <dbReference type="SAM" id="Phobius"/>
    </source>
</evidence>
<accession>A0ABN0UCY9</accession>
<dbReference type="InterPro" id="IPR006750">
    <property type="entry name" value="YdcZ"/>
</dbReference>
<sequence length="320" mass="32159">MELASALLIGCLLAVQASANLQLTKGVGTPYGAAAVQLGLATPVLLVAAAVTGSLPVNGPVTWWHLLGGLASPLYITSGILLFPRLGALMSVALFVTGQMFASLALDLFGLLGVPERPLTAVVALGSLAVLAGITVIVRAQRSAPAAQPVAVRAVGSAGAPPSPGPRAGAGGVGSARGGWLGLGLVAGAVLPIQGAVNARLRAEVHEPLAVALISFTVATVTILIVVAATRTRFRPDLGTVPWWGWLGGLCAAVYVTGTFLLIPTLGAATTIALTVTGQQLASALVDHYGGFRLPRRPLTRARTGGLALLLVGGLLVQLG</sequence>
<keyword evidence="1" id="KW-1133">Transmembrane helix</keyword>
<dbReference type="RefSeq" id="WP_344649849.1">
    <property type="nucleotide sequence ID" value="NZ_BAAAGX010000014.1"/>
</dbReference>
<keyword evidence="1" id="KW-0812">Transmembrane</keyword>
<feature type="transmembrane region" description="Helical" evidence="1">
    <location>
        <begin position="63"/>
        <end position="83"/>
    </location>
</feature>
<feature type="transmembrane region" description="Helical" evidence="1">
    <location>
        <begin position="243"/>
        <end position="263"/>
    </location>
</feature>
<dbReference type="PANTHER" id="PTHR34821:SF2">
    <property type="entry name" value="INNER MEMBRANE PROTEIN YDCZ"/>
    <property type="match status" value="1"/>
</dbReference>